<evidence type="ECO:0000256" key="1">
    <source>
        <dbReference type="ARBA" id="ARBA00023054"/>
    </source>
</evidence>
<dbReference type="OrthoDB" id="264785at2759"/>
<dbReference type="PANTHER" id="PTHR32083:SF0">
    <property type="entry name" value="CILIA AND FLAGELLA-ASSOCIATED PROTEIN 58"/>
    <property type="match status" value="1"/>
</dbReference>
<accession>A0A6P7JMG6</accession>
<name>A0A6P7JMG6_9TELE</name>
<organism evidence="3 4">
    <name type="scientific">Parambassis ranga</name>
    <name type="common">Indian glassy fish</name>
    <dbReference type="NCBI Taxonomy" id="210632"/>
    <lineage>
        <taxon>Eukaryota</taxon>
        <taxon>Metazoa</taxon>
        <taxon>Chordata</taxon>
        <taxon>Craniata</taxon>
        <taxon>Vertebrata</taxon>
        <taxon>Euteleostomi</taxon>
        <taxon>Actinopterygii</taxon>
        <taxon>Neopterygii</taxon>
        <taxon>Teleostei</taxon>
        <taxon>Neoteleostei</taxon>
        <taxon>Acanthomorphata</taxon>
        <taxon>Ovalentaria</taxon>
        <taxon>Ambassidae</taxon>
        <taxon>Parambassis</taxon>
    </lineage>
</organism>
<evidence type="ECO:0000256" key="2">
    <source>
        <dbReference type="SAM" id="Coils"/>
    </source>
</evidence>
<protein>
    <submittedName>
        <fullName evidence="4">Cilia- and flagella-associated protein 58-like</fullName>
    </submittedName>
</protein>
<evidence type="ECO:0000313" key="3">
    <source>
        <dbReference type="Proteomes" id="UP000515145"/>
    </source>
</evidence>
<evidence type="ECO:0000313" key="4">
    <source>
        <dbReference type="RefSeq" id="XP_028278040.1"/>
    </source>
</evidence>
<proteinExistence type="predicted"/>
<dbReference type="GO" id="GO:0005856">
    <property type="term" value="C:cytoskeleton"/>
    <property type="evidence" value="ECO:0007669"/>
    <property type="project" value="TreeGrafter"/>
</dbReference>
<dbReference type="GeneID" id="114446585"/>
<dbReference type="Proteomes" id="UP000515145">
    <property type="component" value="Chromosome 14"/>
</dbReference>
<dbReference type="RefSeq" id="XP_028278040.1">
    <property type="nucleotide sequence ID" value="XM_028422239.1"/>
</dbReference>
<reference evidence="4" key="1">
    <citation type="submission" date="2025-08" db="UniProtKB">
        <authorList>
            <consortium name="RefSeq"/>
        </authorList>
    </citation>
    <scope>IDENTIFICATION</scope>
</reference>
<keyword evidence="1 2" id="KW-0175">Coiled coil</keyword>
<sequence length="163" mass="19132">MTSPLQGSDPGKYQLILKIQSLQKRLINKTEELAEQELLLQEKEKLYIELKHVLARQPGPEAAEQLQQCQWTLRDRTKKLKVLIAQARVLDSNIIEYRSENDRLSSELSNIKKKYLHQKKLLSEQSTENKVEQRETLPPLNNKHQFMGGGFRMENSVRRQWPL</sequence>
<dbReference type="PANTHER" id="PTHR32083">
    <property type="entry name" value="CILIA AND FLAGELLA-ASSOCIATED PROTEIN 58-RELATED"/>
    <property type="match status" value="1"/>
</dbReference>
<keyword evidence="3" id="KW-1185">Reference proteome</keyword>
<feature type="coiled-coil region" evidence="2">
    <location>
        <begin position="19"/>
        <end position="46"/>
    </location>
</feature>
<dbReference type="AlphaFoldDB" id="A0A6P7JMG6"/>
<gene>
    <name evidence="4" type="primary">LOC114446585</name>
</gene>
<dbReference type="InParanoid" id="A0A6P7JMG6"/>